<organism evidence="2">
    <name type="scientific">Cladocopium goreaui</name>
    <dbReference type="NCBI Taxonomy" id="2562237"/>
    <lineage>
        <taxon>Eukaryota</taxon>
        <taxon>Sar</taxon>
        <taxon>Alveolata</taxon>
        <taxon>Dinophyceae</taxon>
        <taxon>Suessiales</taxon>
        <taxon>Symbiodiniaceae</taxon>
        <taxon>Cladocopium</taxon>
    </lineage>
</organism>
<feature type="compositionally biased region" description="Basic and acidic residues" evidence="1">
    <location>
        <begin position="61"/>
        <end position="85"/>
    </location>
</feature>
<protein>
    <submittedName>
        <fullName evidence="2">Uncharacterized protein</fullName>
    </submittedName>
</protein>
<feature type="compositionally biased region" description="Low complexity" evidence="1">
    <location>
        <begin position="90"/>
        <end position="104"/>
    </location>
</feature>
<dbReference type="Proteomes" id="UP001152797">
    <property type="component" value="Unassembled WGS sequence"/>
</dbReference>
<feature type="compositionally biased region" description="Basic residues" evidence="1">
    <location>
        <begin position="376"/>
        <end position="407"/>
    </location>
</feature>
<sequence length="518" mass="57914">MPLLLSPWIKSLYKKYTQKERRRVALKRIQLVKKYQSSDGRVRVCGTKLLKRSQVYPKGYGQKEQEVDNTAKDKGKPSEDADQPSRKVPKVSVPSAAKSKAAPSKPKKATPAPCPQTRPGVKKSGSTQDAGDQSDGGDDAAAPSGSEPAPEGTKAVKTKDDQGGSLSDALNRAGTAEKLVEKDADARAAKKKKKKHENRDKETHNRKMRFYRSLDSTTLSERKSQKMQVLFEQWISASEDWSESTLVMSMRHSHTHTKRGSRRWMTRTDLMEKYKDESIVDEIIAEKERDSGTKIHCCRAHPDAPNNPKLKQFLCYDEETEADSEDVVLSSLFECRDSGKNSKKDKKRKRSTSSSSSSSSSSASQESSDSDSGEKKSKKKKKSKKSKKGKKGKSSKNKGKKDKKKSKAEKLKDKERRDKQELKDKERAAEKEDQDNRSKAKKVLNALQSSISDAAKREAKAKKMHLTWVGWSPGIQEVVLKELGSLKSKIAEKRDALQSIIDGDKAHPMKIFTGKGMR</sequence>
<feature type="region of interest" description="Disordered" evidence="1">
    <location>
        <begin position="337"/>
        <end position="444"/>
    </location>
</feature>
<evidence type="ECO:0000313" key="4">
    <source>
        <dbReference type="Proteomes" id="UP001152797"/>
    </source>
</evidence>
<feature type="compositionally biased region" description="Basic and acidic residues" evidence="1">
    <location>
        <begin position="178"/>
        <end position="188"/>
    </location>
</feature>
<gene>
    <name evidence="2" type="ORF">C1SCF055_LOCUS34598</name>
</gene>
<feature type="region of interest" description="Disordered" evidence="1">
    <location>
        <begin position="55"/>
        <end position="205"/>
    </location>
</feature>
<dbReference type="EMBL" id="CAMXCT030004469">
    <property type="protein sequence ID" value="CAL4796539.1"/>
    <property type="molecule type" value="Genomic_DNA"/>
</dbReference>
<dbReference type="EMBL" id="CAMXCT010004469">
    <property type="protein sequence ID" value="CAI4009227.1"/>
    <property type="molecule type" value="Genomic_DNA"/>
</dbReference>
<feature type="compositionally biased region" description="Low complexity" evidence="1">
    <location>
        <begin position="352"/>
        <end position="367"/>
    </location>
</feature>
<evidence type="ECO:0000256" key="1">
    <source>
        <dbReference type="SAM" id="MobiDB-lite"/>
    </source>
</evidence>
<evidence type="ECO:0000313" key="3">
    <source>
        <dbReference type="EMBL" id="CAL1162602.1"/>
    </source>
</evidence>
<reference evidence="3" key="2">
    <citation type="submission" date="2024-04" db="EMBL/GenBank/DDBJ databases">
        <authorList>
            <person name="Chen Y."/>
            <person name="Shah S."/>
            <person name="Dougan E. K."/>
            <person name="Thang M."/>
            <person name="Chan C."/>
        </authorList>
    </citation>
    <scope>NUCLEOTIDE SEQUENCE [LARGE SCALE GENOMIC DNA]</scope>
</reference>
<comment type="caution">
    <text evidence="2">The sequence shown here is derived from an EMBL/GenBank/DDBJ whole genome shotgun (WGS) entry which is preliminary data.</text>
</comment>
<evidence type="ECO:0000313" key="2">
    <source>
        <dbReference type="EMBL" id="CAI4009227.1"/>
    </source>
</evidence>
<dbReference type="AlphaFoldDB" id="A0A9P1DGW9"/>
<accession>A0A9P1DGW9</accession>
<name>A0A9P1DGW9_9DINO</name>
<keyword evidence="4" id="KW-1185">Reference proteome</keyword>
<dbReference type="EMBL" id="CAMXCT020004469">
    <property type="protein sequence ID" value="CAL1162602.1"/>
    <property type="molecule type" value="Genomic_DNA"/>
</dbReference>
<feature type="compositionally biased region" description="Basic and acidic residues" evidence="1">
    <location>
        <begin position="408"/>
        <end position="438"/>
    </location>
</feature>
<feature type="compositionally biased region" description="Low complexity" evidence="1">
    <location>
        <begin position="124"/>
        <end position="152"/>
    </location>
</feature>
<proteinExistence type="predicted"/>
<reference evidence="2" key="1">
    <citation type="submission" date="2022-10" db="EMBL/GenBank/DDBJ databases">
        <authorList>
            <person name="Chen Y."/>
            <person name="Dougan E. K."/>
            <person name="Chan C."/>
            <person name="Rhodes N."/>
            <person name="Thang M."/>
        </authorList>
    </citation>
    <scope>NUCLEOTIDE SEQUENCE</scope>
</reference>